<dbReference type="EMBL" id="AGCA01000494">
    <property type="protein sequence ID" value="EGY27970.1"/>
    <property type="molecule type" value="Genomic_DNA"/>
</dbReference>
<reference evidence="2 3" key="1">
    <citation type="journal article" date="2012" name="Genome Res.">
        <title>Genomic basis of endosymbiont-conferred protection against an insect parasitoid.</title>
        <authorList>
            <person name="Hansen A.K."/>
            <person name="Vorburger C."/>
            <person name="Moran N.A."/>
        </authorList>
    </citation>
    <scope>NUCLEOTIDE SEQUENCE [LARGE SCALE GENOMIC DNA]</scope>
    <source>
        <strain evidence="3">R5.15</strain>
    </source>
</reference>
<accession>G2H207</accession>
<protein>
    <recommendedName>
        <fullName evidence="1">Reverse transcriptase domain-containing protein</fullName>
    </recommendedName>
</protein>
<feature type="domain" description="Reverse transcriptase" evidence="1">
    <location>
        <begin position="1"/>
        <end position="38"/>
    </location>
</feature>
<dbReference type="AlphaFoldDB" id="G2H207"/>
<dbReference type="Proteomes" id="UP000004116">
    <property type="component" value="Unassembled WGS sequence"/>
</dbReference>
<keyword evidence="3" id="KW-1185">Reference proteome</keyword>
<dbReference type="InterPro" id="IPR000477">
    <property type="entry name" value="RT_dom"/>
</dbReference>
<dbReference type="PROSITE" id="PS50878">
    <property type="entry name" value="RT_POL"/>
    <property type="match status" value="1"/>
</dbReference>
<gene>
    <name evidence="2" type="ORF">Rin_00021040</name>
</gene>
<evidence type="ECO:0000259" key="1">
    <source>
        <dbReference type="PROSITE" id="PS50878"/>
    </source>
</evidence>
<evidence type="ECO:0000313" key="3">
    <source>
        <dbReference type="Proteomes" id="UP000004116"/>
    </source>
</evidence>
<proteinExistence type="predicted"/>
<evidence type="ECO:0000313" key="2">
    <source>
        <dbReference type="EMBL" id="EGY27970.1"/>
    </source>
</evidence>
<sequence length="50" mass="5844">YKRLKEELIKLGVTLNLEKTRQVDLKQDESFSFLGFVLEERKQSKENGAS</sequence>
<feature type="non-terminal residue" evidence="2">
    <location>
        <position position="1"/>
    </location>
</feature>
<organism evidence="2 3">
    <name type="scientific">Candidatus Regiella insecticola 5.15</name>
    <dbReference type="NCBI Taxonomy" id="1005043"/>
    <lineage>
        <taxon>Bacteria</taxon>
        <taxon>Pseudomonadati</taxon>
        <taxon>Pseudomonadota</taxon>
        <taxon>Gammaproteobacteria</taxon>
        <taxon>Enterobacterales</taxon>
        <taxon>Enterobacteriaceae</taxon>
        <taxon>aphid secondary symbionts</taxon>
        <taxon>Candidatus Regiella</taxon>
    </lineage>
</organism>
<comment type="caution">
    <text evidence="2">The sequence shown here is derived from an EMBL/GenBank/DDBJ whole genome shotgun (WGS) entry which is preliminary data.</text>
</comment>
<name>G2H207_9ENTR</name>